<dbReference type="RefSeq" id="WP_183538730.1">
    <property type="nucleotide sequence ID" value="NZ_DASWOY010000021.1"/>
</dbReference>
<dbReference type="GO" id="GO:0006865">
    <property type="term" value="P:amino acid transport"/>
    <property type="evidence" value="ECO:0007669"/>
    <property type="project" value="UniProtKB-KW"/>
</dbReference>
<keyword evidence="10 12" id="KW-0472">Membrane</keyword>
<feature type="transmembrane region" description="Helical" evidence="12">
    <location>
        <begin position="554"/>
        <end position="581"/>
    </location>
</feature>
<dbReference type="Pfam" id="PF00005">
    <property type="entry name" value="ABC_tran"/>
    <property type="match status" value="1"/>
</dbReference>
<keyword evidence="15" id="KW-1185">Reference proteome</keyword>
<evidence type="ECO:0000256" key="4">
    <source>
        <dbReference type="ARBA" id="ARBA00022519"/>
    </source>
</evidence>
<dbReference type="Pfam" id="PF02687">
    <property type="entry name" value="FtsX"/>
    <property type="match status" value="1"/>
</dbReference>
<dbReference type="InterPro" id="IPR025857">
    <property type="entry name" value="MacB_PCD"/>
</dbReference>
<gene>
    <name evidence="14" type="ORF">HNQ37_000361</name>
</gene>
<dbReference type="CDD" id="cd03255">
    <property type="entry name" value="ABC_MJ0796_LolCDE_FtsE"/>
    <property type="match status" value="1"/>
</dbReference>
<feature type="transmembrane region" description="Helical" evidence="12">
    <location>
        <begin position="641"/>
        <end position="663"/>
    </location>
</feature>
<feature type="domain" description="ABC transporter" evidence="13">
    <location>
        <begin position="21"/>
        <end position="259"/>
    </location>
</feature>
<keyword evidence="2" id="KW-0813">Transport</keyword>
<dbReference type="InterPro" id="IPR003593">
    <property type="entry name" value="AAA+_ATPase"/>
</dbReference>
<protein>
    <submittedName>
        <fullName evidence="14">ABC-type lipoprotein export system ATPase subunit/ABC-type antimicrobial peptide transport system permease subunit</fullName>
    </submittedName>
</protein>
<dbReference type="GO" id="GO:0005886">
    <property type="term" value="C:plasma membrane"/>
    <property type="evidence" value="ECO:0007669"/>
    <property type="project" value="UniProtKB-SubCell"/>
</dbReference>
<comment type="caution">
    <text evidence="14">The sequence shown here is derived from an EMBL/GenBank/DDBJ whole genome shotgun (WGS) entry which is preliminary data.</text>
</comment>
<keyword evidence="7" id="KW-0067">ATP-binding</keyword>
<proteinExistence type="inferred from homology"/>
<dbReference type="SMART" id="SM00382">
    <property type="entry name" value="AAA"/>
    <property type="match status" value="1"/>
</dbReference>
<evidence type="ECO:0000256" key="7">
    <source>
        <dbReference type="ARBA" id="ARBA00022840"/>
    </source>
</evidence>
<organism evidence="14 15">
    <name type="scientific">Lactovum miscens</name>
    <dbReference type="NCBI Taxonomy" id="190387"/>
    <lineage>
        <taxon>Bacteria</taxon>
        <taxon>Bacillati</taxon>
        <taxon>Bacillota</taxon>
        <taxon>Bacilli</taxon>
        <taxon>Lactobacillales</taxon>
        <taxon>Streptococcaceae</taxon>
        <taxon>Lactovum</taxon>
    </lineage>
</organism>
<keyword evidence="14" id="KW-0449">Lipoprotein</keyword>
<dbReference type="InterPro" id="IPR027417">
    <property type="entry name" value="P-loop_NTPase"/>
</dbReference>
<evidence type="ECO:0000256" key="1">
    <source>
        <dbReference type="ARBA" id="ARBA00004429"/>
    </source>
</evidence>
<evidence type="ECO:0000256" key="8">
    <source>
        <dbReference type="ARBA" id="ARBA00022970"/>
    </source>
</evidence>
<feature type="transmembrane region" description="Helical" evidence="12">
    <location>
        <begin position="602"/>
        <end position="629"/>
    </location>
</feature>
<keyword evidence="3" id="KW-1003">Cell membrane</keyword>
<keyword evidence="9 12" id="KW-1133">Transmembrane helix</keyword>
<evidence type="ECO:0000256" key="5">
    <source>
        <dbReference type="ARBA" id="ARBA00022692"/>
    </source>
</evidence>
<evidence type="ECO:0000313" key="15">
    <source>
        <dbReference type="Proteomes" id="UP000562464"/>
    </source>
</evidence>
<evidence type="ECO:0000256" key="9">
    <source>
        <dbReference type="ARBA" id="ARBA00022989"/>
    </source>
</evidence>
<dbReference type="PANTHER" id="PTHR24220:SF692">
    <property type="entry name" value="ABC TRANSPORTER DOMAIN-CONTAINING PROTEIN"/>
    <property type="match status" value="1"/>
</dbReference>
<evidence type="ECO:0000256" key="6">
    <source>
        <dbReference type="ARBA" id="ARBA00022741"/>
    </source>
</evidence>
<evidence type="ECO:0000256" key="11">
    <source>
        <dbReference type="ARBA" id="ARBA00038388"/>
    </source>
</evidence>
<dbReference type="PROSITE" id="PS00211">
    <property type="entry name" value="ABC_TRANSPORTER_1"/>
    <property type="match status" value="1"/>
</dbReference>
<comment type="similarity">
    <text evidence="11">Belongs to the ABC transporter superfamily. Macrolide exporter (TC 3.A.1.122) family.</text>
</comment>
<evidence type="ECO:0000256" key="2">
    <source>
        <dbReference type="ARBA" id="ARBA00022448"/>
    </source>
</evidence>
<dbReference type="GO" id="GO:0005524">
    <property type="term" value="F:ATP binding"/>
    <property type="evidence" value="ECO:0007669"/>
    <property type="project" value="UniProtKB-KW"/>
</dbReference>
<dbReference type="Pfam" id="PF12704">
    <property type="entry name" value="MacB_PCD"/>
    <property type="match status" value="1"/>
</dbReference>
<dbReference type="GO" id="GO:0098796">
    <property type="term" value="C:membrane protein complex"/>
    <property type="evidence" value="ECO:0007669"/>
    <property type="project" value="UniProtKB-ARBA"/>
</dbReference>
<keyword evidence="4" id="KW-0997">Cell inner membrane</keyword>
<dbReference type="SUPFAM" id="SSF52540">
    <property type="entry name" value="P-loop containing nucleoside triphosphate hydrolases"/>
    <property type="match status" value="1"/>
</dbReference>
<keyword evidence="5 12" id="KW-0812">Transmembrane</keyword>
<evidence type="ECO:0000256" key="12">
    <source>
        <dbReference type="SAM" id="Phobius"/>
    </source>
</evidence>
<sequence length="683" mass="73979">MTEVNNFQTESQEGKDQVPILELKKIEKSYFLGKEEFPVLKGIDLEVKRGEFVSLLGESGGGKSTLMNIIGGLDREYQGQVIIEGNAQKSKKEKDMDAYRRDTIGFIFQSFNLVSYLSVLDNVLVSLKMTNLSDKEQTSRALDLIKQVGLYEHRKKKPSQLSGGQKQRVAIARALASDPDIILADEPTGALDSVNTEEVLEILESIARSGKTVFVVTHSQEVAEHGTRIIHLEDGRILNDTRLKDAYPIPNLDKEFKPKALTFLDTFKTSFKHFINAWKINLLIAIGSAIGLASVMFFLGLGAGATNYMNNMVKSLANPNVFLAVRRSPDNQMKNNNPAFSQALQDVGRDSSSYYMTSDYTSKLNAVGNVKSVTPIYVVMTPTSLKFENQSAKTNSLMSWSSLLQESSLDIGKKPGKNEIVLLESDVQKINPTAYNNKDWKSMLGKSIDVTLTLISSNGPIQVTVPMKVSGVMGGAASIAGTMTSFDTLKSIYKANGVSTQTAFSIVTINEIKNVKKATTDIQTMKVNGKLVFATEGAGSVLDSISQITSIVSYVLAAIAGISLIVSIFMIIVTTYMSVAARTKEIGILRAMGGRRKDVSRLFTAESFILGIFSAIIAIVVAVAGQIIINSALHSLVGGNIVAISPAMILLAVVIALIIAYLASLAPAARAARLNTIESLASE</sequence>
<evidence type="ECO:0000259" key="13">
    <source>
        <dbReference type="PROSITE" id="PS50893"/>
    </source>
</evidence>
<name>A0A841C8D2_9LACT</name>
<keyword evidence="8" id="KW-0029">Amino-acid transport</keyword>
<dbReference type="PANTHER" id="PTHR24220">
    <property type="entry name" value="IMPORT ATP-BINDING PROTEIN"/>
    <property type="match status" value="1"/>
</dbReference>
<dbReference type="GO" id="GO:0022857">
    <property type="term" value="F:transmembrane transporter activity"/>
    <property type="evidence" value="ECO:0007669"/>
    <property type="project" value="UniProtKB-ARBA"/>
</dbReference>
<dbReference type="Gene3D" id="3.40.50.300">
    <property type="entry name" value="P-loop containing nucleotide triphosphate hydrolases"/>
    <property type="match status" value="1"/>
</dbReference>
<dbReference type="InterPro" id="IPR017871">
    <property type="entry name" value="ABC_transporter-like_CS"/>
</dbReference>
<evidence type="ECO:0000256" key="3">
    <source>
        <dbReference type="ARBA" id="ARBA00022475"/>
    </source>
</evidence>
<comment type="subcellular location">
    <subcellularLocation>
        <location evidence="1">Cell inner membrane</location>
        <topology evidence="1">Multi-pass membrane protein</topology>
    </subcellularLocation>
</comment>
<dbReference type="InterPro" id="IPR015854">
    <property type="entry name" value="ABC_transpr_LolD-like"/>
</dbReference>
<accession>A0A841C8D2</accession>
<keyword evidence="6" id="KW-0547">Nucleotide-binding</keyword>
<dbReference type="EMBL" id="JACHHV010000004">
    <property type="protein sequence ID" value="MBB5887490.1"/>
    <property type="molecule type" value="Genomic_DNA"/>
</dbReference>
<feature type="transmembrane region" description="Helical" evidence="12">
    <location>
        <begin position="282"/>
        <end position="305"/>
    </location>
</feature>
<evidence type="ECO:0000256" key="10">
    <source>
        <dbReference type="ARBA" id="ARBA00023136"/>
    </source>
</evidence>
<dbReference type="AlphaFoldDB" id="A0A841C8D2"/>
<dbReference type="InterPro" id="IPR017911">
    <property type="entry name" value="MacB-like_ATP-bd"/>
</dbReference>
<dbReference type="InterPro" id="IPR003838">
    <property type="entry name" value="ABC3_permease_C"/>
</dbReference>
<dbReference type="Proteomes" id="UP000562464">
    <property type="component" value="Unassembled WGS sequence"/>
</dbReference>
<reference evidence="14 15" key="1">
    <citation type="submission" date="2020-08" db="EMBL/GenBank/DDBJ databases">
        <title>Genomic Encyclopedia of Type Strains, Phase IV (KMG-IV): sequencing the most valuable type-strain genomes for metagenomic binning, comparative biology and taxonomic classification.</title>
        <authorList>
            <person name="Goeker M."/>
        </authorList>
    </citation>
    <scope>NUCLEOTIDE SEQUENCE [LARGE SCALE GENOMIC DNA]</scope>
    <source>
        <strain evidence="14 15">DSM 14925</strain>
    </source>
</reference>
<dbReference type="FunFam" id="3.40.50.300:FF:000032">
    <property type="entry name" value="Export ABC transporter ATP-binding protein"/>
    <property type="match status" value="1"/>
</dbReference>
<dbReference type="InterPro" id="IPR003439">
    <property type="entry name" value="ABC_transporter-like_ATP-bd"/>
</dbReference>
<dbReference type="GO" id="GO:0016887">
    <property type="term" value="F:ATP hydrolysis activity"/>
    <property type="evidence" value="ECO:0007669"/>
    <property type="project" value="InterPro"/>
</dbReference>
<evidence type="ECO:0000313" key="14">
    <source>
        <dbReference type="EMBL" id="MBB5887490.1"/>
    </source>
</evidence>
<dbReference type="PROSITE" id="PS50893">
    <property type="entry name" value="ABC_TRANSPORTER_2"/>
    <property type="match status" value="1"/>
</dbReference>